<evidence type="ECO:0008006" key="5">
    <source>
        <dbReference type="Google" id="ProtNLM"/>
    </source>
</evidence>
<dbReference type="EMBL" id="AP027141">
    <property type="protein sequence ID" value="BDV32264.1"/>
    <property type="molecule type" value="Genomic_DNA"/>
</dbReference>
<evidence type="ECO:0000259" key="1">
    <source>
        <dbReference type="Pfam" id="PF10703"/>
    </source>
</evidence>
<evidence type="ECO:0000313" key="3">
    <source>
        <dbReference type="EMBL" id="BDV32264.1"/>
    </source>
</evidence>
<dbReference type="Proteomes" id="UP001317779">
    <property type="component" value="Chromosome"/>
</dbReference>
<dbReference type="Pfam" id="PF17409">
    <property type="entry name" value="MoaF_C"/>
    <property type="match status" value="1"/>
</dbReference>
<dbReference type="Pfam" id="PF10703">
    <property type="entry name" value="MoaF"/>
    <property type="match status" value="1"/>
</dbReference>
<organism evidence="3 4">
    <name type="scientific">Microbacterium terricola</name>
    <dbReference type="NCBI Taxonomy" id="344163"/>
    <lineage>
        <taxon>Bacteria</taxon>
        <taxon>Bacillati</taxon>
        <taxon>Actinomycetota</taxon>
        <taxon>Actinomycetes</taxon>
        <taxon>Micrococcales</taxon>
        <taxon>Microbacteriaceae</taxon>
        <taxon>Microbacterium</taxon>
    </lineage>
</organism>
<dbReference type="RefSeq" id="WP_263797076.1">
    <property type="nucleotide sequence ID" value="NZ_AP027141.1"/>
</dbReference>
<evidence type="ECO:0000313" key="4">
    <source>
        <dbReference type="Proteomes" id="UP001317779"/>
    </source>
</evidence>
<sequence>MTEISTDRLDAAPADEWRSYDEFAAGIDTYRLPSADLTGEQLAIAFAGGPTVHLNFTDAQTVSWSADGVFAGSGSSTDPYDAVHVRDGVVYVNLPFSSRSREALTIVYSTMTRRALGVHSVIQPEHVEDVPQVTQEFWAGAVVGGEVTGEEPGPSRDLIGKRNIYRYSPAHLYEHVYMSSERYMWQCLQGVQRGHGDVDLSTVWKFADGLYLFCFREFKIAVASVWLHDLGYALRTTGIFLGLNGSGESQHSGAGGHIYPLGAVAYPDIQPI</sequence>
<dbReference type="InterPro" id="IPR012674">
    <property type="entry name" value="Calycin"/>
</dbReference>
<reference evidence="3 4" key="1">
    <citation type="submission" date="2022-12" db="EMBL/GenBank/DDBJ databases">
        <title>Microbacterium terricola strain KV-448 chromosome, complete genome.</title>
        <authorList>
            <person name="Oshima T."/>
            <person name="Moriya T."/>
            <person name="Bessho Y."/>
        </authorList>
    </citation>
    <scope>NUCLEOTIDE SEQUENCE [LARGE SCALE GENOMIC DNA]</scope>
    <source>
        <strain evidence="3 4">KV-448</strain>
    </source>
</reference>
<dbReference type="InterPro" id="IPR035348">
    <property type="entry name" value="MoaF_C"/>
</dbReference>
<keyword evidence="4" id="KW-1185">Reference proteome</keyword>
<feature type="domain" description="Molybdenum cofactor biosynthesis protein F N-terminal" evidence="1">
    <location>
        <begin position="16"/>
        <end position="122"/>
    </location>
</feature>
<gene>
    <name evidence="3" type="ORF">Microterr_29240</name>
</gene>
<accession>A0ABM8E2R5</accession>
<protein>
    <recommendedName>
        <fullName evidence="5">Molybdenum cofactor biosynthesis protein MoaF</fullName>
    </recommendedName>
</protein>
<dbReference type="InterPro" id="IPR024724">
    <property type="entry name" value="MoaF_N"/>
</dbReference>
<name>A0ABM8E2R5_9MICO</name>
<evidence type="ECO:0000259" key="2">
    <source>
        <dbReference type="Pfam" id="PF17409"/>
    </source>
</evidence>
<dbReference type="Gene3D" id="2.40.128.20">
    <property type="match status" value="1"/>
</dbReference>
<proteinExistence type="predicted"/>
<feature type="domain" description="MoaF C-terminal" evidence="2">
    <location>
        <begin position="154"/>
        <end position="260"/>
    </location>
</feature>